<dbReference type="EMBL" id="GBXM01078718">
    <property type="protein sequence ID" value="JAH29859.1"/>
    <property type="molecule type" value="Transcribed_RNA"/>
</dbReference>
<organism evidence="1">
    <name type="scientific">Anguilla anguilla</name>
    <name type="common">European freshwater eel</name>
    <name type="synonym">Muraena anguilla</name>
    <dbReference type="NCBI Taxonomy" id="7936"/>
    <lineage>
        <taxon>Eukaryota</taxon>
        <taxon>Metazoa</taxon>
        <taxon>Chordata</taxon>
        <taxon>Craniata</taxon>
        <taxon>Vertebrata</taxon>
        <taxon>Euteleostomi</taxon>
        <taxon>Actinopterygii</taxon>
        <taxon>Neopterygii</taxon>
        <taxon>Teleostei</taxon>
        <taxon>Anguilliformes</taxon>
        <taxon>Anguillidae</taxon>
        <taxon>Anguilla</taxon>
    </lineage>
</organism>
<sequence length="24" mass="2962">MFKNLFNHKYVFLQHQITMSNSFS</sequence>
<dbReference type="AlphaFoldDB" id="A0A0E9RL97"/>
<proteinExistence type="predicted"/>
<accession>A0A0E9RL97</accession>
<name>A0A0E9RL97_ANGAN</name>
<reference evidence="1" key="1">
    <citation type="submission" date="2014-11" db="EMBL/GenBank/DDBJ databases">
        <authorList>
            <person name="Amaro Gonzalez C."/>
        </authorList>
    </citation>
    <scope>NUCLEOTIDE SEQUENCE</scope>
</reference>
<evidence type="ECO:0000313" key="1">
    <source>
        <dbReference type="EMBL" id="JAH29859.1"/>
    </source>
</evidence>
<protein>
    <submittedName>
        <fullName evidence="1">Uncharacterized protein</fullName>
    </submittedName>
</protein>
<reference evidence="1" key="2">
    <citation type="journal article" date="2015" name="Fish Shellfish Immunol.">
        <title>Early steps in the European eel (Anguilla anguilla)-Vibrio vulnificus interaction in the gills: Role of the RtxA13 toxin.</title>
        <authorList>
            <person name="Callol A."/>
            <person name="Pajuelo D."/>
            <person name="Ebbesson L."/>
            <person name="Teles M."/>
            <person name="MacKenzie S."/>
            <person name="Amaro C."/>
        </authorList>
    </citation>
    <scope>NUCLEOTIDE SEQUENCE</scope>
</reference>